<sequence>MMTAPPLIPPLRFQIVEENLYRGAFPSLKNYRFLRRLKLKTIISLTPGDVSSADIREFNSHEDLRDFCQNEGVKLIHFNVAKHAGMVMMTPNLVARVVSLMIRVENYPLYVHCRDGGNNTGLVIMVLRRLQNWNLSSIFIEFMRHLKASETLSREESQFVESFRAVIDVPPTIPKWLWQGRVPTYHPTMQLNIISPPPSKVPKSPSNKETTRRRQEIMQDITKGSKRVETSLIRGLLLANGRKSDDPRSGKEQSQSRLIQGLGLEGLYPLTRRSGR</sequence>
<keyword evidence="2" id="KW-0963">Cytoplasm</keyword>
<evidence type="ECO:0000256" key="4">
    <source>
        <dbReference type="SAM" id="MobiDB-lite"/>
    </source>
</evidence>
<dbReference type="GO" id="GO:0005737">
    <property type="term" value="C:cytoplasm"/>
    <property type="evidence" value="ECO:0007669"/>
    <property type="project" value="UniProtKB-SubCell"/>
</dbReference>
<dbReference type="EMBL" id="JAMWBK010000004">
    <property type="protein sequence ID" value="KAJ8905535.1"/>
    <property type="molecule type" value="Genomic_DNA"/>
</dbReference>
<comment type="subcellular location">
    <subcellularLocation>
        <location evidence="1">Cytoplasm</location>
    </subcellularLocation>
</comment>
<name>A0AAV8USL7_9RHOD</name>
<protein>
    <recommendedName>
        <fullName evidence="7">Tyrosine specific protein phosphatases domain-containing protein</fullName>
    </recommendedName>
</protein>
<dbReference type="GO" id="GO:0016791">
    <property type="term" value="F:phosphatase activity"/>
    <property type="evidence" value="ECO:0007669"/>
    <property type="project" value="TreeGrafter"/>
</dbReference>
<dbReference type="PANTHER" id="PTHR31126">
    <property type="entry name" value="TYROSINE-PROTEIN PHOSPHATASE"/>
    <property type="match status" value="1"/>
</dbReference>
<comment type="caution">
    <text evidence="5">The sequence shown here is derived from an EMBL/GenBank/DDBJ whole genome shotgun (WGS) entry which is preliminary data.</text>
</comment>
<evidence type="ECO:0000313" key="5">
    <source>
        <dbReference type="EMBL" id="KAJ8905535.1"/>
    </source>
</evidence>
<dbReference type="InterPro" id="IPR029021">
    <property type="entry name" value="Prot-tyrosine_phosphatase-like"/>
</dbReference>
<accession>A0AAV8USL7</accession>
<dbReference type="PANTHER" id="PTHR31126:SF14">
    <property type="entry name" value="TYROSINE-PROTEIN PHOSPHATASE OCA6-RELATED"/>
    <property type="match status" value="1"/>
</dbReference>
<feature type="region of interest" description="Disordered" evidence="4">
    <location>
        <begin position="239"/>
        <end position="260"/>
    </location>
</feature>
<dbReference type="FunFam" id="3.90.190.10:FF:000035">
    <property type="entry name" value="Tyrosine phosphatase, putative"/>
    <property type="match status" value="1"/>
</dbReference>
<feature type="compositionally biased region" description="Basic and acidic residues" evidence="4">
    <location>
        <begin position="242"/>
        <end position="251"/>
    </location>
</feature>
<dbReference type="SUPFAM" id="SSF52799">
    <property type="entry name" value="(Phosphotyrosine protein) phosphatases II"/>
    <property type="match status" value="1"/>
</dbReference>
<reference evidence="5 6" key="1">
    <citation type="journal article" date="2023" name="Nat. Commun.">
        <title>Origin of minicircular mitochondrial genomes in red algae.</title>
        <authorList>
            <person name="Lee Y."/>
            <person name="Cho C.H."/>
            <person name="Lee Y.M."/>
            <person name="Park S.I."/>
            <person name="Yang J.H."/>
            <person name="West J.A."/>
            <person name="Bhattacharya D."/>
            <person name="Yoon H.S."/>
        </authorList>
    </citation>
    <scope>NUCLEOTIDE SEQUENCE [LARGE SCALE GENOMIC DNA]</scope>
    <source>
        <strain evidence="5 6">CCMP1338</strain>
        <tissue evidence="5">Whole cell</tissue>
    </source>
</reference>
<evidence type="ECO:0000256" key="1">
    <source>
        <dbReference type="ARBA" id="ARBA00004496"/>
    </source>
</evidence>
<organism evidence="5 6">
    <name type="scientific">Rhodosorus marinus</name>
    <dbReference type="NCBI Taxonomy" id="101924"/>
    <lineage>
        <taxon>Eukaryota</taxon>
        <taxon>Rhodophyta</taxon>
        <taxon>Stylonematophyceae</taxon>
        <taxon>Stylonematales</taxon>
        <taxon>Stylonemataceae</taxon>
        <taxon>Rhodosorus</taxon>
    </lineage>
</organism>
<keyword evidence="6" id="KW-1185">Reference proteome</keyword>
<keyword evidence="3" id="KW-0378">Hydrolase</keyword>
<gene>
    <name evidence="5" type="ORF">NDN08_002042</name>
</gene>
<dbReference type="AlphaFoldDB" id="A0AAV8USL7"/>
<dbReference type="Proteomes" id="UP001157974">
    <property type="component" value="Unassembled WGS sequence"/>
</dbReference>
<dbReference type="Pfam" id="PF03162">
    <property type="entry name" value="Y_phosphatase2"/>
    <property type="match status" value="1"/>
</dbReference>
<dbReference type="Gene3D" id="3.90.190.10">
    <property type="entry name" value="Protein tyrosine phosphatase superfamily"/>
    <property type="match status" value="1"/>
</dbReference>
<proteinExistence type="predicted"/>
<feature type="region of interest" description="Disordered" evidence="4">
    <location>
        <begin position="193"/>
        <end position="214"/>
    </location>
</feature>
<dbReference type="InterPro" id="IPR004861">
    <property type="entry name" value="Siw14-like"/>
</dbReference>
<evidence type="ECO:0008006" key="7">
    <source>
        <dbReference type="Google" id="ProtNLM"/>
    </source>
</evidence>
<evidence type="ECO:0000256" key="2">
    <source>
        <dbReference type="ARBA" id="ARBA00022490"/>
    </source>
</evidence>
<evidence type="ECO:0000256" key="3">
    <source>
        <dbReference type="ARBA" id="ARBA00022801"/>
    </source>
</evidence>
<evidence type="ECO:0000313" key="6">
    <source>
        <dbReference type="Proteomes" id="UP001157974"/>
    </source>
</evidence>